<feature type="region of interest" description="Disordered" evidence="4">
    <location>
        <begin position="637"/>
        <end position="720"/>
    </location>
</feature>
<dbReference type="Pfam" id="PF00595">
    <property type="entry name" value="PDZ"/>
    <property type="match status" value="2"/>
</dbReference>
<feature type="compositionally biased region" description="Pro residues" evidence="4">
    <location>
        <begin position="446"/>
        <end position="460"/>
    </location>
</feature>
<feature type="region of interest" description="Disordered" evidence="4">
    <location>
        <begin position="170"/>
        <end position="191"/>
    </location>
</feature>
<feature type="region of interest" description="Disordered" evidence="4">
    <location>
        <begin position="742"/>
        <end position="826"/>
    </location>
</feature>
<gene>
    <name evidence="7" type="primary">WHRN</name>
</gene>
<dbReference type="Gene3D" id="1.20.1160.20">
    <property type="match status" value="2"/>
</dbReference>
<dbReference type="Proteomes" id="UP001318040">
    <property type="component" value="Chromosome 59"/>
</dbReference>
<dbReference type="GO" id="GO:0005886">
    <property type="term" value="C:plasma membrane"/>
    <property type="evidence" value="ECO:0007669"/>
    <property type="project" value="TreeGrafter"/>
</dbReference>
<feature type="compositionally biased region" description="Pro residues" evidence="4">
    <location>
        <begin position="683"/>
        <end position="692"/>
    </location>
</feature>
<dbReference type="Pfam" id="PF17820">
    <property type="entry name" value="PDZ_6"/>
    <property type="match status" value="1"/>
</dbReference>
<feature type="region of interest" description="Disordered" evidence="4">
    <location>
        <begin position="443"/>
        <end position="477"/>
    </location>
</feature>
<feature type="region of interest" description="Disordered" evidence="4">
    <location>
        <begin position="1089"/>
        <end position="1122"/>
    </location>
</feature>
<reference evidence="7" key="1">
    <citation type="submission" date="2025-08" db="UniProtKB">
        <authorList>
            <consortium name="RefSeq"/>
        </authorList>
    </citation>
    <scope>IDENTIFICATION</scope>
    <source>
        <tissue evidence="7">Sperm</tissue>
    </source>
</reference>
<proteinExistence type="predicted"/>
<dbReference type="Gene3D" id="2.30.42.10">
    <property type="match status" value="3"/>
</dbReference>
<dbReference type="FunFam" id="2.30.42.10:FF:000087">
    <property type="entry name" value="Whirlin a"/>
    <property type="match status" value="1"/>
</dbReference>
<feature type="compositionally biased region" description="Pro residues" evidence="4">
    <location>
        <begin position="1"/>
        <end position="10"/>
    </location>
</feature>
<evidence type="ECO:0000259" key="5">
    <source>
        <dbReference type="PROSITE" id="PS50106"/>
    </source>
</evidence>
<feature type="compositionally biased region" description="Low complexity" evidence="4">
    <location>
        <begin position="949"/>
        <end position="993"/>
    </location>
</feature>
<dbReference type="KEGG" id="pmrn:116955357"/>
<evidence type="ECO:0000256" key="2">
    <source>
        <dbReference type="ARBA" id="ARBA00022737"/>
    </source>
</evidence>
<evidence type="ECO:0000313" key="6">
    <source>
        <dbReference type="Proteomes" id="UP001318040"/>
    </source>
</evidence>
<sequence>MSSVPPPPLSGPSFAVGGPGRPAVGRPLSANVRKLHGALGSLLSDSERLALLRRLREYQARRNVHDLVTALRDLRLDCPPRRHLLPLLRQVLPAADQLLFDTYTSRGCCLGQQQGAAARDGDGGGGGGGADAATLPIRVSYNFPSSTHASFSSISCASCGRATEAEIRPHQPTQTTNGPHQPTQSRQALPPQASVRRVLLERGSRGAPAPLGLSVRGGAEHGLPVAVGRVAPDSLAWQCGLRPGDLVLRANGVVLHNGVTHQDAVRVLRSGRRLDLTVLSVPPATETTTAGAAAPTPPPPPHHRRHRTWGDTWWGHAAEAGGGGGPPPDRPGGRADCEAPGAEERGSLRLLSNGDERKVSVFPASGRAPLGLVVRGGSDFGLGIFVSGLDPGGAAESAGLQVGDQIVEVNGRCLRSASHAEAVATLGASAHLMLTVRDVGRLPRAPAVPRPRSAPPPPRRQPATDDDAEPAPVRGAAGSRARLPVVLCRGVCGTGVTPSALCEQPRRALGERAALVLGGPAGRGGGARLEGLVDEYRAGGLTVPALLARLDALLHTPEQRSLLQDVRALVSARDLDEFDSLLPRIGTAPCEAARAWGPLGGGLRWGEGANGSHGEGAEGAGRHWAGARDPWARLQAGAAASLTEEEVEEVEEVGDLVPETNLDWDPRTRDDVGTPVLSERPPYLHPPPPSPSSPRHQQHQQQHQQEQHHHQYHQHEDFCSLDPAPPSMPCCTCAATPPPPPLPSAPGASGSRPPSRAQSQERRRSSHNNDGDDVNNNVNKNGHRGEHREETRPPRREGPTPGPNLLGDEEGEVPQTEGPRAPGVAGLRKILEASLSRHGGAGWAGGGGARGGAELLAHAGRRPPVPFPADVASVALSSSPSSVASSLAKTGSGPGGSVSSSGASSVAPLAVALAAAAASSSSPSSARPSDPGYSSASRGRGSPLRRRSSSPSPSSSSSSSSSSPPGSPSSRRSGKAPNGGAAARPRALVLPRATSPTVPPRGTGSLPPAGPGEPGSRSPAGPAGLAEPTTPGVAVAEREERRNVRFVTVEVHRPNAEPDVNQATALPRSRDPLPLSAEPIRSLVVAAGSEATRNGSQGAHESGGDSGGPTRPPGMRDGATRRVRVPKCAPTLGIAIEGGAHTRQPLPRIVTVQEGGSAHASGLLRVGQLLLEVDGTSLRDLQHHDAARTIALAFREPSTSHISFLVADYSIAP</sequence>
<feature type="domain" description="PDZ" evidence="5">
    <location>
        <begin position="1122"/>
        <end position="1190"/>
    </location>
</feature>
<dbReference type="FunFam" id="2.30.42.10:FF:000079">
    <property type="entry name" value="Whirlin a"/>
    <property type="match status" value="1"/>
</dbReference>
<dbReference type="InterPro" id="IPR001478">
    <property type="entry name" value="PDZ"/>
</dbReference>
<dbReference type="CTD" id="25861"/>
<feature type="compositionally biased region" description="Basic and acidic residues" evidence="4">
    <location>
        <begin position="705"/>
        <end position="718"/>
    </location>
</feature>
<feature type="compositionally biased region" description="Low complexity" evidence="4">
    <location>
        <begin position="11"/>
        <end position="20"/>
    </location>
</feature>
<feature type="region of interest" description="Disordered" evidence="4">
    <location>
        <begin position="282"/>
        <end position="349"/>
    </location>
</feature>
<feature type="compositionally biased region" description="Polar residues" evidence="4">
    <location>
        <begin position="171"/>
        <end position="187"/>
    </location>
</feature>
<feature type="compositionally biased region" description="Low complexity" evidence="4">
    <location>
        <begin position="868"/>
        <end position="888"/>
    </location>
</feature>
<dbReference type="InterPro" id="IPR041489">
    <property type="entry name" value="PDZ_6"/>
</dbReference>
<dbReference type="SUPFAM" id="SSF50156">
    <property type="entry name" value="PDZ domain-like"/>
    <property type="match status" value="3"/>
</dbReference>
<feature type="region of interest" description="Disordered" evidence="4">
    <location>
        <begin position="1055"/>
        <end position="1074"/>
    </location>
</feature>
<feature type="domain" description="PDZ" evidence="5">
    <location>
        <begin position="358"/>
        <end position="426"/>
    </location>
</feature>
<feature type="compositionally biased region" description="Low complexity" evidence="4">
    <location>
        <begin position="745"/>
        <end position="758"/>
    </location>
</feature>
<keyword evidence="6" id="KW-1185">Reference proteome</keyword>
<feature type="compositionally biased region" description="Basic and acidic residues" evidence="4">
    <location>
        <begin position="331"/>
        <end position="347"/>
    </location>
</feature>
<dbReference type="PROSITE" id="PS50106">
    <property type="entry name" value="PDZ"/>
    <property type="match status" value="3"/>
</dbReference>
<evidence type="ECO:0000256" key="1">
    <source>
        <dbReference type="ARBA" id="ARBA00004316"/>
    </source>
</evidence>
<dbReference type="RefSeq" id="XP_032832271.1">
    <property type="nucleotide sequence ID" value="XM_032976380.1"/>
</dbReference>
<feature type="compositionally biased region" description="Low complexity" evidence="4">
    <location>
        <begin position="282"/>
        <end position="294"/>
    </location>
</feature>
<protein>
    <submittedName>
        <fullName evidence="7">Whirlin</fullName>
    </submittedName>
</protein>
<accession>A0AAJ7U9E2</accession>
<dbReference type="SMART" id="SM00228">
    <property type="entry name" value="PDZ"/>
    <property type="match status" value="3"/>
</dbReference>
<feature type="region of interest" description="Disordered" evidence="4">
    <location>
        <begin position="1"/>
        <end position="20"/>
    </location>
</feature>
<dbReference type="InterPro" id="IPR051844">
    <property type="entry name" value="USH2_Complex_Protein"/>
</dbReference>
<dbReference type="PANTHER" id="PTHR23116:SF29">
    <property type="entry name" value="PDZ DOMAIN-CONTAINING PROTEIN 7"/>
    <property type="match status" value="1"/>
</dbReference>
<feature type="compositionally biased region" description="Low complexity" evidence="4">
    <location>
        <begin position="897"/>
        <end position="926"/>
    </location>
</feature>
<dbReference type="AlphaFoldDB" id="A0AAJ7U9E2"/>
<dbReference type="InterPro" id="IPR036034">
    <property type="entry name" value="PDZ_sf"/>
</dbReference>
<name>A0AAJ7U9E2_PETMA</name>
<comment type="subcellular location">
    <subcellularLocation>
        <location evidence="1">Cell projection</location>
    </subcellularLocation>
</comment>
<feature type="region of interest" description="Disordered" evidence="4">
    <location>
        <begin position="838"/>
        <end position="1041"/>
    </location>
</feature>
<feature type="compositionally biased region" description="Low complexity" evidence="4">
    <location>
        <begin position="693"/>
        <end position="704"/>
    </location>
</feature>
<keyword evidence="2" id="KW-0677">Repeat</keyword>
<organism evidence="6 7">
    <name type="scientific">Petromyzon marinus</name>
    <name type="common">Sea lamprey</name>
    <dbReference type="NCBI Taxonomy" id="7757"/>
    <lineage>
        <taxon>Eukaryota</taxon>
        <taxon>Metazoa</taxon>
        <taxon>Chordata</taxon>
        <taxon>Craniata</taxon>
        <taxon>Vertebrata</taxon>
        <taxon>Cyclostomata</taxon>
        <taxon>Hyperoartia</taxon>
        <taxon>Petromyzontiformes</taxon>
        <taxon>Petromyzontidae</taxon>
        <taxon>Petromyzon</taxon>
    </lineage>
</organism>
<feature type="compositionally biased region" description="Acidic residues" evidence="4">
    <location>
        <begin position="643"/>
        <end position="654"/>
    </location>
</feature>
<dbReference type="GO" id="GO:0042995">
    <property type="term" value="C:cell projection"/>
    <property type="evidence" value="ECO:0007669"/>
    <property type="project" value="UniProtKB-SubCell"/>
</dbReference>
<feature type="domain" description="PDZ" evidence="5">
    <location>
        <begin position="197"/>
        <end position="270"/>
    </location>
</feature>
<feature type="compositionally biased region" description="Gly residues" evidence="4">
    <location>
        <begin position="839"/>
        <end position="851"/>
    </location>
</feature>
<evidence type="ECO:0000256" key="3">
    <source>
        <dbReference type="ARBA" id="ARBA00023273"/>
    </source>
</evidence>
<keyword evidence="3" id="KW-0966">Cell projection</keyword>
<feature type="compositionally biased region" description="Basic and acidic residues" evidence="4">
    <location>
        <begin position="759"/>
        <end position="770"/>
    </location>
</feature>
<dbReference type="PANTHER" id="PTHR23116">
    <property type="entry name" value="PDZ DOMAIN CONTAINING WHIRLIN AND HARMONIN-RELATED"/>
    <property type="match status" value="1"/>
</dbReference>
<evidence type="ECO:0000313" key="7">
    <source>
        <dbReference type="RefSeq" id="XP_032832271.1"/>
    </source>
</evidence>
<evidence type="ECO:0000256" key="4">
    <source>
        <dbReference type="SAM" id="MobiDB-lite"/>
    </source>
</evidence>
<feature type="compositionally biased region" description="Basic and acidic residues" evidence="4">
    <location>
        <begin position="783"/>
        <end position="798"/>
    </location>
</feature>